<sequence>MIAEFPKTAAKTTVERPTGFRQAVLRERLRSRNRSRPIGCPLIARKASDPRRLVTSGARREWWSPRLARPDDLARSPGPLSSMSPADG</sequence>
<organism evidence="2 3">
    <name type="scientific">Actinoalloteichus fjordicus</name>
    <dbReference type="NCBI Taxonomy" id="1612552"/>
    <lineage>
        <taxon>Bacteria</taxon>
        <taxon>Bacillati</taxon>
        <taxon>Actinomycetota</taxon>
        <taxon>Actinomycetes</taxon>
        <taxon>Pseudonocardiales</taxon>
        <taxon>Pseudonocardiaceae</taxon>
        <taxon>Actinoalloteichus</taxon>
    </lineage>
</organism>
<dbReference type="Proteomes" id="UP000185511">
    <property type="component" value="Chromosome"/>
</dbReference>
<feature type="compositionally biased region" description="Polar residues" evidence="1">
    <location>
        <begin position="79"/>
        <end position="88"/>
    </location>
</feature>
<name>A0AAC9PR09_9PSEU</name>
<dbReference type="AlphaFoldDB" id="A0AAC9PR09"/>
<gene>
    <name evidence="2" type="ORF">UA74_07720</name>
</gene>
<evidence type="ECO:0000313" key="3">
    <source>
        <dbReference type="Proteomes" id="UP000185511"/>
    </source>
</evidence>
<feature type="compositionally biased region" description="Basic and acidic residues" evidence="1">
    <location>
        <begin position="65"/>
        <end position="74"/>
    </location>
</feature>
<keyword evidence="3" id="KW-1185">Reference proteome</keyword>
<evidence type="ECO:0000313" key="2">
    <source>
        <dbReference type="EMBL" id="APU13613.1"/>
    </source>
</evidence>
<dbReference type="KEGG" id="acad:UA74_07720"/>
<reference evidence="3" key="1">
    <citation type="submission" date="2016-06" db="EMBL/GenBank/DDBJ databases">
        <title>Complete genome sequence of Actinoalloteichus fjordicus DSM 46855 (=ADI127-17), type strain of the new species Actinoalloteichus fjordicus.</title>
        <authorList>
            <person name="Ruckert C."/>
            <person name="Nouioui I."/>
            <person name="Willmese J."/>
            <person name="van Wezel G."/>
            <person name="Klenk H.-P."/>
            <person name="Kalinowski J."/>
            <person name="Zotchev S.B."/>
        </authorList>
    </citation>
    <scope>NUCLEOTIDE SEQUENCE [LARGE SCALE GENOMIC DNA]</scope>
    <source>
        <strain evidence="3">ADI127-7</strain>
    </source>
</reference>
<evidence type="ECO:0000256" key="1">
    <source>
        <dbReference type="SAM" id="MobiDB-lite"/>
    </source>
</evidence>
<protein>
    <submittedName>
        <fullName evidence="2">Uncharacterized protein</fullName>
    </submittedName>
</protein>
<dbReference type="EMBL" id="CP016076">
    <property type="protein sequence ID" value="APU13613.1"/>
    <property type="molecule type" value="Genomic_DNA"/>
</dbReference>
<accession>A0AAC9PR09</accession>
<feature type="region of interest" description="Disordered" evidence="1">
    <location>
        <begin position="65"/>
        <end position="88"/>
    </location>
</feature>
<proteinExistence type="predicted"/>